<dbReference type="PANTHER" id="PTHR10434">
    <property type="entry name" value="1-ACYL-SN-GLYCEROL-3-PHOSPHATE ACYLTRANSFERASE"/>
    <property type="match status" value="1"/>
</dbReference>
<protein>
    <submittedName>
        <fullName evidence="4">1-acyl-sn-glycerol-3-phosphate acyltransferase</fullName>
        <ecNumber evidence="4">2.3.1.-</ecNumber>
    </submittedName>
</protein>
<dbReference type="OrthoDB" id="9806008at2"/>
<dbReference type="SUPFAM" id="SSF69593">
    <property type="entry name" value="Glycerol-3-phosphate (1)-acyltransferase"/>
    <property type="match status" value="1"/>
</dbReference>
<dbReference type="InterPro" id="IPR002123">
    <property type="entry name" value="Plipid/glycerol_acylTrfase"/>
</dbReference>
<dbReference type="AlphaFoldDB" id="A0A0D8HGS6"/>
<keyword evidence="2 4" id="KW-0012">Acyltransferase</keyword>
<dbReference type="RefSeq" id="WP_152626008.1">
    <property type="nucleotide sequence ID" value="NZ_JXYS01000065.1"/>
</dbReference>
<proteinExistence type="predicted"/>
<evidence type="ECO:0000313" key="4">
    <source>
        <dbReference type="EMBL" id="KJF17123.1"/>
    </source>
</evidence>
<reference evidence="4 5" key="1">
    <citation type="submission" date="2015-01" db="EMBL/GenBank/DDBJ databases">
        <title>Draft genome of the acidophilic iron oxidizer Acidithrix ferrooxidans strain Py-F3.</title>
        <authorList>
            <person name="Poehlein A."/>
            <person name="Eisen S."/>
            <person name="Schloemann M."/>
            <person name="Johnson B.D."/>
            <person name="Daniel R."/>
            <person name="Muehling M."/>
        </authorList>
    </citation>
    <scope>NUCLEOTIDE SEQUENCE [LARGE SCALE GENOMIC DNA]</scope>
    <source>
        <strain evidence="4 5">Py-F3</strain>
    </source>
</reference>
<dbReference type="GO" id="GO:0003841">
    <property type="term" value="F:1-acylglycerol-3-phosphate O-acyltransferase activity"/>
    <property type="evidence" value="ECO:0007669"/>
    <property type="project" value="TreeGrafter"/>
</dbReference>
<dbReference type="GO" id="GO:0006654">
    <property type="term" value="P:phosphatidic acid biosynthetic process"/>
    <property type="evidence" value="ECO:0007669"/>
    <property type="project" value="TreeGrafter"/>
</dbReference>
<keyword evidence="5" id="KW-1185">Reference proteome</keyword>
<gene>
    <name evidence="4" type="primary">plsC</name>
    <name evidence="4" type="ORF">AXFE_20360</name>
</gene>
<dbReference type="EMBL" id="JXYS01000065">
    <property type="protein sequence ID" value="KJF17123.1"/>
    <property type="molecule type" value="Genomic_DNA"/>
</dbReference>
<feature type="domain" description="Phospholipid/glycerol acyltransferase" evidence="3">
    <location>
        <begin position="54"/>
        <end position="166"/>
    </location>
</feature>
<name>A0A0D8HGS6_9ACTN</name>
<accession>A0A0D8HGS6</accession>
<dbReference type="STRING" id="1280514.AXFE_20360"/>
<evidence type="ECO:0000256" key="2">
    <source>
        <dbReference type="ARBA" id="ARBA00023315"/>
    </source>
</evidence>
<dbReference type="CDD" id="cd07989">
    <property type="entry name" value="LPLAT_AGPAT-like"/>
    <property type="match status" value="1"/>
</dbReference>
<dbReference type="SMART" id="SM00563">
    <property type="entry name" value="PlsC"/>
    <property type="match status" value="1"/>
</dbReference>
<dbReference type="EC" id="2.3.1.-" evidence="4"/>
<sequence>MDDLMKVGDFEVRLHTSAVDSGLYATATSILNVVNRLYFRLEIKGDLPLPEPPYIIAPTHRSYLDTILMASLTRRRLRYMGKEELWKYPFLAKVMGSMGGIPVSRGTPDRNAVEASIRILQAGQSLVLFPEGTRRHGPIVTDLLDGAAYIALKARVPVIPIGIAGSEGAMSKGAKFPRPVKCIMSIGPAILDGVEGDPDQKRIARSRIRVLTDRLRNDLQAQYDMALEALGQQSGKL</sequence>
<dbReference type="PANTHER" id="PTHR10434:SF11">
    <property type="entry name" value="1-ACYL-SN-GLYCEROL-3-PHOSPHATE ACYLTRANSFERASE"/>
    <property type="match status" value="1"/>
</dbReference>
<dbReference type="Pfam" id="PF01553">
    <property type="entry name" value="Acyltransferase"/>
    <property type="match status" value="1"/>
</dbReference>
<keyword evidence="1 4" id="KW-0808">Transferase</keyword>
<evidence type="ECO:0000256" key="1">
    <source>
        <dbReference type="ARBA" id="ARBA00022679"/>
    </source>
</evidence>
<organism evidence="4 5">
    <name type="scientific">Acidithrix ferrooxidans</name>
    <dbReference type="NCBI Taxonomy" id="1280514"/>
    <lineage>
        <taxon>Bacteria</taxon>
        <taxon>Bacillati</taxon>
        <taxon>Actinomycetota</taxon>
        <taxon>Acidimicrobiia</taxon>
        <taxon>Acidimicrobiales</taxon>
        <taxon>Acidimicrobiaceae</taxon>
        <taxon>Acidithrix</taxon>
    </lineage>
</organism>
<evidence type="ECO:0000259" key="3">
    <source>
        <dbReference type="SMART" id="SM00563"/>
    </source>
</evidence>
<comment type="caution">
    <text evidence="4">The sequence shown here is derived from an EMBL/GenBank/DDBJ whole genome shotgun (WGS) entry which is preliminary data.</text>
</comment>
<dbReference type="Proteomes" id="UP000032360">
    <property type="component" value="Unassembled WGS sequence"/>
</dbReference>
<evidence type="ECO:0000313" key="5">
    <source>
        <dbReference type="Proteomes" id="UP000032360"/>
    </source>
</evidence>